<dbReference type="AlphaFoldDB" id="A0A9W6U1A7"/>
<sequence>MCCVNMCWKACTASQVWWQRSVQNCVCVSTDDQPLQLPQLCSGDIVTYFLRAILPGMAADRKRTCYSLQFKLNVVSNYMQNVDECGFNALAKNTRSQHRLSAIGITTSRNSKTRQNTARSLHVCYADSLERGARRSIISPRSGVTDGCARETKKGLRVKDKYIQLQVLNIHRAIVEAAPEQLQQASAVQSSSGWQV</sequence>
<keyword evidence="2" id="KW-1185">Reference proteome</keyword>
<protein>
    <submittedName>
        <fullName evidence="1">Unnamed protein product</fullName>
    </submittedName>
</protein>
<reference evidence="1" key="1">
    <citation type="submission" date="2023-04" db="EMBL/GenBank/DDBJ databases">
        <title>Phytophthora fragariaefolia NBRC 109709.</title>
        <authorList>
            <person name="Ichikawa N."/>
            <person name="Sato H."/>
            <person name="Tonouchi N."/>
        </authorList>
    </citation>
    <scope>NUCLEOTIDE SEQUENCE</scope>
    <source>
        <strain evidence="1">NBRC 109709</strain>
    </source>
</reference>
<comment type="caution">
    <text evidence="1">The sequence shown here is derived from an EMBL/GenBank/DDBJ whole genome shotgun (WGS) entry which is preliminary data.</text>
</comment>
<gene>
    <name evidence="1" type="ORF">Pfra01_000362300</name>
</gene>
<evidence type="ECO:0000313" key="2">
    <source>
        <dbReference type="Proteomes" id="UP001165121"/>
    </source>
</evidence>
<accession>A0A9W6U1A7</accession>
<dbReference type="EMBL" id="BSXT01000278">
    <property type="protein sequence ID" value="GMF23224.1"/>
    <property type="molecule type" value="Genomic_DNA"/>
</dbReference>
<name>A0A9W6U1A7_9STRA</name>
<organism evidence="1 2">
    <name type="scientific">Phytophthora fragariaefolia</name>
    <dbReference type="NCBI Taxonomy" id="1490495"/>
    <lineage>
        <taxon>Eukaryota</taxon>
        <taxon>Sar</taxon>
        <taxon>Stramenopiles</taxon>
        <taxon>Oomycota</taxon>
        <taxon>Peronosporomycetes</taxon>
        <taxon>Peronosporales</taxon>
        <taxon>Peronosporaceae</taxon>
        <taxon>Phytophthora</taxon>
    </lineage>
</organism>
<evidence type="ECO:0000313" key="1">
    <source>
        <dbReference type="EMBL" id="GMF23224.1"/>
    </source>
</evidence>
<dbReference type="OrthoDB" id="128075at2759"/>
<proteinExistence type="predicted"/>
<dbReference type="Proteomes" id="UP001165121">
    <property type="component" value="Unassembled WGS sequence"/>
</dbReference>